<dbReference type="EMBL" id="CP059735">
    <property type="protein sequence ID" value="WDD96605.1"/>
    <property type="molecule type" value="Genomic_DNA"/>
</dbReference>
<dbReference type="KEGG" id="tact:SG35_014575"/>
<reference evidence="1 2" key="2">
    <citation type="journal article" date="2022" name="Mar. Drugs">
        <title>Bioassay-Guided Fractionation Leads to the Detection of Cholic Acid Generated by the Rare Thalassomonas sp.</title>
        <authorList>
            <person name="Pheiffer F."/>
            <person name="Schneider Y.K."/>
            <person name="Hansen E.H."/>
            <person name="Andersen J.H."/>
            <person name="Isaksson J."/>
            <person name="Busche T."/>
            <person name="R C."/>
            <person name="Kalinowski J."/>
            <person name="Zyl L.V."/>
            <person name="Trindade M."/>
        </authorList>
    </citation>
    <scope>NUCLEOTIDE SEQUENCE [LARGE SCALE GENOMIC DNA]</scope>
    <source>
        <strain evidence="1 2">A5K-106</strain>
    </source>
</reference>
<gene>
    <name evidence="1" type="ORF">SG35_014575</name>
</gene>
<dbReference type="AlphaFoldDB" id="A0AAE9YH98"/>
<protein>
    <submittedName>
        <fullName evidence="1">Uncharacterized protein</fullName>
    </submittedName>
</protein>
<reference evidence="1 2" key="1">
    <citation type="journal article" date="2015" name="Genome Announc.">
        <title>Draft Genome Sequences of Marine Isolates of Thalassomonas viridans and Thalassomonas actiniarum.</title>
        <authorList>
            <person name="Olonade I."/>
            <person name="van Zyl L.J."/>
            <person name="Trindade M."/>
        </authorList>
    </citation>
    <scope>NUCLEOTIDE SEQUENCE [LARGE SCALE GENOMIC DNA]</scope>
    <source>
        <strain evidence="1 2">A5K-106</strain>
    </source>
</reference>
<dbReference type="RefSeq" id="WP_044834551.1">
    <property type="nucleotide sequence ID" value="NZ_CP059735.1"/>
</dbReference>
<accession>A0AAE9YH98</accession>
<organism evidence="1 2">
    <name type="scientific">Thalassomonas actiniarum</name>
    <dbReference type="NCBI Taxonomy" id="485447"/>
    <lineage>
        <taxon>Bacteria</taxon>
        <taxon>Pseudomonadati</taxon>
        <taxon>Pseudomonadota</taxon>
        <taxon>Gammaproteobacteria</taxon>
        <taxon>Alteromonadales</taxon>
        <taxon>Colwelliaceae</taxon>
        <taxon>Thalassomonas</taxon>
    </lineage>
</organism>
<evidence type="ECO:0000313" key="1">
    <source>
        <dbReference type="EMBL" id="WDD96605.1"/>
    </source>
</evidence>
<dbReference type="Proteomes" id="UP000032568">
    <property type="component" value="Chromosome"/>
</dbReference>
<keyword evidence="2" id="KW-1185">Reference proteome</keyword>
<sequence length="549" mass="60842">MDVINRSILNTPPSAITGQGKGTDTIEVAKQKNYDGHDVKTQKVSDELFKGMARGERANMYSRTIVPLVGNRTDDIMKSGGFSNFLFTMSDGKAYEAANAKEYGISSKLSTEGQAIGSLRTGGGTCGNISSLVFLYRAAEGHDLQLQRFGWEDPENPDINHAFTVEGPDKYGMCAIYDSYGSEPSVHLMPYSTLVKSLDAQNYRVLDQRDPNPDGDPAIDHMLRTETAKGLYSGAQHFQDFSQFDGGYERHCLKMVATSGHMYDVAHFREDDAPVLYINESTQETSTFSKMSQPLYALLHTSGVYTDNAAKVEEAANAKHDVNQLAQHVMDHELIVGDDVVLRQPSLLSEDSDMSDRSDWGGLSFADYRHEAHALINAGQTEQLRDLVENEYYTDELLTSDQESQKLELLTRIRSELADPSVEILNQDPRLADDVSADDASIASQDADHGDEFVGDDVILPRQSSRLSEDSNMSVRSDWGGLSFADYRHEIHALINADDADGLRNMLAYAFIDGDLLADQGPQKDELLTLVRTKLDDQSIEFLTEDPEQ</sequence>
<proteinExistence type="predicted"/>
<evidence type="ECO:0000313" key="2">
    <source>
        <dbReference type="Proteomes" id="UP000032568"/>
    </source>
</evidence>
<name>A0AAE9YH98_9GAMM</name>